<evidence type="ECO:0000313" key="2">
    <source>
        <dbReference type="Proteomes" id="UP000031443"/>
    </source>
</evidence>
<name>M7BV92_CHEMY</name>
<keyword evidence="2" id="KW-1185">Reference proteome</keyword>
<dbReference type="AlphaFoldDB" id="M7BV92"/>
<evidence type="ECO:0000313" key="1">
    <source>
        <dbReference type="EMBL" id="EMP32047.1"/>
    </source>
</evidence>
<gene>
    <name evidence="1" type="ORF">UY3_10820</name>
</gene>
<accession>M7BV92</accession>
<dbReference type="Proteomes" id="UP000031443">
    <property type="component" value="Unassembled WGS sequence"/>
</dbReference>
<reference evidence="2" key="1">
    <citation type="journal article" date="2013" name="Nat. Genet.">
        <title>The draft genomes of soft-shell turtle and green sea turtle yield insights into the development and evolution of the turtle-specific body plan.</title>
        <authorList>
            <person name="Wang Z."/>
            <person name="Pascual-Anaya J."/>
            <person name="Zadissa A."/>
            <person name="Li W."/>
            <person name="Niimura Y."/>
            <person name="Huang Z."/>
            <person name="Li C."/>
            <person name="White S."/>
            <person name="Xiong Z."/>
            <person name="Fang D."/>
            <person name="Wang B."/>
            <person name="Ming Y."/>
            <person name="Chen Y."/>
            <person name="Zheng Y."/>
            <person name="Kuraku S."/>
            <person name="Pignatelli M."/>
            <person name="Herrero J."/>
            <person name="Beal K."/>
            <person name="Nozawa M."/>
            <person name="Li Q."/>
            <person name="Wang J."/>
            <person name="Zhang H."/>
            <person name="Yu L."/>
            <person name="Shigenobu S."/>
            <person name="Wang J."/>
            <person name="Liu J."/>
            <person name="Flicek P."/>
            <person name="Searle S."/>
            <person name="Wang J."/>
            <person name="Kuratani S."/>
            <person name="Yin Y."/>
            <person name="Aken B."/>
            <person name="Zhang G."/>
            <person name="Irie N."/>
        </authorList>
    </citation>
    <scope>NUCLEOTIDE SEQUENCE [LARGE SCALE GENOMIC DNA]</scope>
</reference>
<sequence>MHVHPTCKAYAPIRLLVYKRGYKKLLSLVCAFWFTKECHVRPQLKADVTLVIGSIVKFAFRIPTPESQEQLTRVWLLSNEDQRYLSGEQNLPPHASDMFLFSGAFPEEKTCELI</sequence>
<organism evidence="1 2">
    <name type="scientific">Chelonia mydas</name>
    <name type="common">Green sea-turtle</name>
    <name type="synonym">Chelonia agassizi</name>
    <dbReference type="NCBI Taxonomy" id="8469"/>
    <lineage>
        <taxon>Eukaryota</taxon>
        <taxon>Metazoa</taxon>
        <taxon>Chordata</taxon>
        <taxon>Craniata</taxon>
        <taxon>Vertebrata</taxon>
        <taxon>Euteleostomi</taxon>
        <taxon>Archelosauria</taxon>
        <taxon>Testudinata</taxon>
        <taxon>Testudines</taxon>
        <taxon>Cryptodira</taxon>
        <taxon>Durocryptodira</taxon>
        <taxon>Americhelydia</taxon>
        <taxon>Chelonioidea</taxon>
        <taxon>Cheloniidae</taxon>
        <taxon>Chelonia</taxon>
    </lineage>
</organism>
<dbReference type="EMBL" id="KB542685">
    <property type="protein sequence ID" value="EMP32047.1"/>
    <property type="molecule type" value="Genomic_DNA"/>
</dbReference>
<protein>
    <submittedName>
        <fullName evidence="1">Uncharacterized protein</fullName>
    </submittedName>
</protein>
<proteinExistence type="predicted"/>